<dbReference type="InterPro" id="IPR036465">
    <property type="entry name" value="vWFA_dom_sf"/>
</dbReference>
<reference evidence="9" key="1">
    <citation type="submission" date="2022-10" db="EMBL/GenBank/DDBJ databases">
        <title>Novel sulphate-reducing endosymbionts in the free-living metamonad Anaeramoeba.</title>
        <authorList>
            <person name="Jerlstrom-Hultqvist J."/>
            <person name="Cepicka I."/>
            <person name="Gallot-Lavallee L."/>
            <person name="Salas-Leiva D."/>
            <person name="Curtis B.A."/>
            <person name="Zahonova K."/>
            <person name="Pipaliya S."/>
            <person name="Dacks J."/>
            <person name="Roger A.J."/>
        </authorList>
    </citation>
    <scope>NUCLEOTIDE SEQUENCE</scope>
    <source>
        <strain evidence="9">BMAN</strain>
    </source>
</reference>
<dbReference type="PROSITE" id="PS50988">
    <property type="entry name" value="TROVE"/>
    <property type="match status" value="1"/>
</dbReference>
<dbReference type="Proteomes" id="UP001149090">
    <property type="component" value="Unassembled WGS sequence"/>
</dbReference>
<evidence type="ECO:0000256" key="2">
    <source>
        <dbReference type="ARBA" id="ARBA00007814"/>
    </source>
</evidence>
<feature type="compositionally biased region" description="Basic and acidic residues" evidence="7">
    <location>
        <begin position="247"/>
        <end position="302"/>
    </location>
</feature>
<dbReference type="GO" id="GO:0005737">
    <property type="term" value="C:cytoplasm"/>
    <property type="evidence" value="ECO:0007669"/>
    <property type="project" value="UniProtKB-SubCell"/>
</dbReference>
<comment type="caution">
    <text evidence="9">The sequence shown here is derived from an EMBL/GenBank/DDBJ whole genome shotgun (WGS) entry which is preliminary data.</text>
</comment>
<dbReference type="Pfam" id="PF05731">
    <property type="entry name" value="TROVE"/>
    <property type="match status" value="1"/>
</dbReference>
<organism evidence="9 10">
    <name type="scientific">Anaeramoeba ignava</name>
    <name type="common">Anaerobic marine amoeba</name>
    <dbReference type="NCBI Taxonomy" id="1746090"/>
    <lineage>
        <taxon>Eukaryota</taxon>
        <taxon>Metamonada</taxon>
        <taxon>Anaeramoebidae</taxon>
        <taxon>Anaeramoeba</taxon>
    </lineage>
</organism>
<dbReference type="PANTHER" id="PTHR14202">
    <property type="entry name" value="60 KDA RIBONUCLEOPROTEIN SSA/RO"/>
    <property type="match status" value="1"/>
</dbReference>
<dbReference type="PANTHER" id="PTHR14202:SF0">
    <property type="entry name" value="RNA-BINDING PROTEIN RO60"/>
    <property type="match status" value="1"/>
</dbReference>
<keyword evidence="5" id="KW-0694">RNA-binding</keyword>
<dbReference type="InterPro" id="IPR008858">
    <property type="entry name" value="TROVE_dom"/>
</dbReference>
<evidence type="ECO:0000256" key="7">
    <source>
        <dbReference type="SAM" id="MobiDB-lite"/>
    </source>
</evidence>
<evidence type="ECO:0000256" key="3">
    <source>
        <dbReference type="ARBA" id="ARBA00022490"/>
    </source>
</evidence>
<dbReference type="SUPFAM" id="SSF140864">
    <property type="entry name" value="TROVE domain-like"/>
    <property type="match status" value="2"/>
</dbReference>
<keyword evidence="3" id="KW-0963">Cytoplasm</keyword>
<evidence type="ECO:0000256" key="6">
    <source>
        <dbReference type="ARBA" id="ARBA00023274"/>
    </source>
</evidence>
<dbReference type="InterPro" id="IPR040322">
    <property type="entry name" value="TROVE2"/>
</dbReference>
<dbReference type="GO" id="GO:0046872">
    <property type="term" value="F:metal ion binding"/>
    <property type="evidence" value="ECO:0007669"/>
    <property type="project" value="UniProtKB-KW"/>
</dbReference>
<protein>
    <submittedName>
        <fullName evidence="9">60 kDa ribonucleoprotein ssa/ro</fullName>
    </submittedName>
</protein>
<keyword evidence="10" id="KW-1185">Reference proteome</keyword>
<evidence type="ECO:0000313" key="10">
    <source>
        <dbReference type="Proteomes" id="UP001149090"/>
    </source>
</evidence>
<dbReference type="AlphaFoldDB" id="A0A9Q0LIK6"/>
<proteinExistence type="inferred from homology"/>
<dbReference type="EMBL" id="JAPDFW010000084">
    <property type="protein sequence ID" value="KAJ5071855.1"/>
    <property type="molecule type" value="Genomic_DNA"/>
</dbReference>
<sequence length="646" mass="73686">MSKKFTNQQQPEKGRENDMVRNNAGGFVFEVDDMVRLRRFLTLGCETGTYYQNAPQLKLENTKSITELIDKGRGLEVVETIVEYSVEGRAAKQEPGIFALAICAKLADRKKFKDTIDAAYAAVPKVCRIPTTLFLFVKYCLQFSKLQSKSKGWGRKHRESLAKWYKNDHDAKKLAYLITKYQSREGWSHRDLLRLIHPKPSTNSLKLIFDYIVNGKDALVRIPQNLIQLSNEKNELKTNQEISNKQNENENEKEKDKNMTISTDKKENENEKENEKEKEKDKNMTISTDKDQKEMKIEETDKKKKPKQYPVYTNDIANDKEFQQVFQFLETVEKIKKSETAENVIELIKEQNLAREHIPTVWLNTKEIWAALLESMPLTATIRNLGKMTEIGLLSADSKDSQKYNDIVVRNFLNEEYLKKSRIHPFNVFVALKVYGRGKGIKGNLTWKPVPKILNALDEAFYLTFNYVEPTNKRWLLGVDVSGSMSCAFISGNPAVCARDAAAAMMSVITRVEKDTHLCAFSTTFQNVDYLKKEKKLEGLISKMSGFAFGGTDCAQPMIYALEKRIPVDVFVVMTDNETYSGNIHPFQAIKNYRKEMNIPDAKLVVIGFTATKFSIADPSDPYMLDVVGFDSSAPGIIQSFANGLI</sequence>
<accession>A0A9Q0LIK6</accession>
<dbReference type="InterPro" id="IPR037214">
    <property type="entry name" value="TROVE_dom_sf"/>
</dbReference>
<dbReference type="GO" id="GO:0003723">
    <property type="term" value="F:RNA binding"/>
    <property type="evidence" value="ECO:0007669"/>
    <property type="project" value="UniProtKB-KW"/>
</dbReference>
<comment type="subcellular location">
    <subcellularLocation>
        <location evidence="1">Cytoplasm</location>
    </subcellularLocation>
</comment>
<dbReference type="Pfam" id="PF25045">
    <property type="entry name" value="vWA_Ro60"/>
    <property type="match status" value="1"/>
</dbReference>
<evidence type="ECO:0000256" key="5">
    <source>
        <dbReference type="ARBA" id="ARBA00022884"/>
    </source>
</evidence>
<evidence type="ECO:0000256" key="4">
    <source>
        <dbReference type="ARBA" id="ARBA00022723"/>
    </source>
</evidence>
<keyword evidence="6 9" id="KW-0687">Ribonucleoprotein</keyword>
<dbReference type="GO" id="GO:1990904">
    <property type="term" value="C:ribonucleoprotein complex"/>
    <property type="evidence" value="ECO:0007669"/>
    <property type="project" value="UniProtKB-KW"/>
</dbReference>
<evidence type="ECO:0000313" key="9">
    <source>
        <dbReference type="EMBL" id="KAJ5071855.1"/>
    </source>
</evidence>
<comment type="similarity">
    <text evidence="2">Belongs to the Ro 60 kDa family.</text>
</comment>
<dbReference type="InterPro" id="IPR056800">
    <property type="entry name" value="vWA_Ro60"/>
</dbReference>
<evidence type="ECO:0000256" key="1">
    <source>
        <dbReference type="ARBA" id="ARBA00004496"/>
    </source>
</evidence>
<feature type="region of interest" description="Disordered" evidence="7">
    <location>
        <begin position="238"/>
        <end position="306"/>
    </location>
</feature>
<evidence type="ECO:0000259" key="8">
    <source>
        <dbReference type="PROSITE" id="PS50988"/>
    </source>
</evidence>
<gene>
    <name evidence="9" type="ORF">M0811_09754</name>
</gene>
<dbReference type="SUPFAM" id="SSF53300">
    <property type="entry name" value="vWA-like"/>
    <property type="match status" value="1"/>
</dbReference>
<dbReference type="OrthoDB" id="6098064at2759"/>
<feature type="domain" description="TROVE" evidence="8">
    <location>
        <begin position="20"/>
        <end position="473"/>
    </location>
</feature>
<dbReference type="Gene3D" id="3.40.50.410">
    <property type="entry name" value="von Willebrand factor, type A domain"/>
    <property type="match status" value="2"/>
</dbReference>
<name>A0A9Q0LIK6_ANAIG</name>
<keyword evidence="4" id="KW-0479">Metal-binding</keyword>